<keyword evidence="3" id="KW-1185">Reference proteome</keyword>
<dbReference type="AlphaFoldDB" id="A0AAP0PN73"/>
<reference evidence="2 3" key="1">
    <citation type="submission" date="2024-01" db="EMBL/GenBank/DDBJ databases">
        <title>Genome assemblies of Stephania.</title>
        <authorList>
            <person name="Yang L."/>
        </authorList>
    </citation>
    <scope>NUCLEOTIDE SEQUENCE [LARGE SCALE GENOMIC DNA]</scope>
    <source>
        <strain evidence="2">YNDBR</strain>
        <tissue evidence="2">Leaf</tissue>
    </source>
</reference>
<accession>A0AAP0PN73</accession>
<proteinExistence type="predicted"/>
<dbReference type="Proteomes" id="UP001420932">
    <property type="component" value="Unassembled WGS sequence"/>
</dbReference>
<protein>
    <submittedName>
        <fullName evidence="2">Uncharacterized protein</fullName>
    </submittedName>
</protein>
<sequence length="130" mass="15360">MRSRFANLTQTNNNLHFTDPTQIRIKNPKSHLGESIKTPTDIQIRDRFAQIWISVIAKEFEMVYNKLTRQRPAVVTSVVKLSRKDWRRSRRSAEIDWGEEREDQDHDKTREEIKNVIAEGVQRLTETELA</sequence>
<name>A0AAP0PN73_9MAGN</name>
<organism evidence="2 3">
    <name type="scientific">Stephania yunnanensis</name>
    <dbReference type="NCBI Taxonomy" id="152371"/>
    <lineage>
        <taxon>Eukaryota</taxon>
        <taxon>Viridiplantae</taxon>
        <taxon>Streptophyta</taxon>
        <taxon>Embryophyta</taxon>
        <taxon>Tracheophyta</taxon>
        <taxon>Spermatophyta</taxon>
        <taxon>Magnoliopsida</taxon>
        <taxon>Ranunculales</taxon>
        <taxon>Menispermaceae</taxon>
        <taxon>Menispermoideae</taxon>
        <taxon>Cissampelideae</taxon>
        <taxon>Stephania</taxon>
    </lineage>
</organism>
<evidence type="ECO:0000313" key="2">
    <source>
        <dbReference type="EMBL" id="KAK9150172.1"/>
    </source>
</evidence>
<dbReference type="EMBL" id="JBBNAF010000004">
    <property type="protein sequence ID" value="KAK9150172.1"/>
    <property type="molecule type" value="Genomic_DNA"/>
</dbReference>
<feature type="region of interest" description="Disordered" evidence="1">
    <location>
        <begin position="86"/>
        <end position="111"/>
    </location>
</feature>
<comment type="caution">
    <text evidence="2">The sequence shown here is derived from an EMBL/GenBank/DDBJ whole genome shotgun (WGS) entry which is preliminary data.</text>
</comment>
<gene>
    <name evidence="2" type="ORF">Syun_008481</name>
</gene>
<evidence type="ECO:0000256" key="1">
    <source>
        <dbReference type="SAM" id="MobiDB-lite"/>
    </source>
</evidence>
<evidence type="ECO:0000313" key="3">
    <source>
        <dbReference type="Proteomes" id="UP001420932"/>
    </source>
</evidence>